<dbReference type="RefSeq" id="WP_275469356.1">
    <property type="nucleotide sequence ID" value="NZ_CP110232.1"/>
</dbReference>
<evidence type="ECO:0000313" key="3">
    <source>
        <dbReference type="Proteomes" id="UP001179647"/>
    </source>
</evidence>
<reference evidence="2" key="1">
    <citation type="submission" date="2022-10" db="EMBL/GenBank/DDBJ databases">
        <title>Vagococcus sp. isolated from poultry meat.</title>
        <authorList>
            <person name="Johansson P."/>
            <person name="Bjorkroth J."/>
        </authorList>
    </citation>
    <scope>NUCLEOTIDE SEQUENCE</scope>
    <source>
        <strain evidence="2">STAA11</strain>
    </source>
</reference>
<dbReference type="AlphaFoldDB" id="A0AAF0CVD6"/>
<gene>
    <name evidence="2" type="ORF">OL234_01220</name>
</gene>
<dbReference type="Proteomes" id="UP001179647">
    <property type="component" value="Chromosome"/>
</dbReference>
<evidence type="ECO:0000313" key="2">
    <source>
        <dbReference type="EMBL" id="WEG73557.1"/>
    </source>
</evidence>
<keyword evidence="1" id="KW-0812">Transmembrane</keyword>
<organism evidence="2 3">
    <name type="scientific">Vagococcus intermedius</name>
    <dbReference type="NCBI Taxonomy" id="2991418"/>
    <lineage>
        <taxon>Bacteria</taxon>
        <taxon>Bacillati</taxon>
        <taxon>Bacillota</taxon>
        <taxon>Bacilli</taxon>
        <taxon>Lactobacillales</taxon>
        <taxon>Enterococcaceae</taxon>
        <taxon>Vagococcus</taxon>
    </lineage>
</organism>
<name>A0AAF0CVD6_9ENTE</name>
<keyword evidence="1" id="KW-0472">Membrane</keyword>
<accession>A0AAF0CVD6</accession>
<proteinExistence type="predicted"/>
<dbReference type="EMBL" id="CP110232">
    <property type="protein sequence ID" value="WEG73557.1"/>
    <property type="molecule type" value="Genomic_DNA"/>
</dbReference>
<protein>
    <submittedName>
        <fullName evidence="2">Uncharacterized protein</fullName>
    </submittedName>
</protein>
<feature type="transmembrane region" description="Helical" evidence="1">
    <location>
        <begin position="46"/>
        <end position="66"/>
    </location>
</feature>
<sequence>MLWIGVIMIFIGIGLLFLGVILQGIGRHKAIKGQYIKYAHKPWVGAVSKLSLIGVLAIILALFFLYQGYQQI</sequence>
<feature type="transmembrane region" description="Helical" evidence="1">
    <location>
        <begin position="6"/>
        <end position="25"/>
    </location>
</feature>
<evidence type="ECO:0000256" key="1">
    <source>
        <dbReference type="SAM" id="Phobius"/>
    </source>
</evidence>
<keyword evidence="3" id="KW-1185">Reference proteome</keyword>
<keyword evidence="1" id="KW-1133">Transmembrane helix</keyword>
<dbReference type="KEGG" id="vie:OL234_01220"/>